<accession>A0ABW8AG22</accession>
<dbReference type="EMBL" id="JBITMB010000010">
    <property type="protein sequence ID" value="MFI7444982.1"/>
    <property type="molecule type" value="Genomic_DNA"/>
</dbReference>
<evidence type="ECO:0000313" key="2">
    <source>
        <dbReference type="Proteomes" id="UP001612928"/>
    </source>
</evidence>
<dbReference type="Proteomes" id="UP001612928">
    <property type="component" value="Unassembled WGS sequence"/>
</dbReference>
<protein>
    <recommendedName>
        <fullName evidence="3">MarR family transcriptional regulator</fullName>
    </recommendedName>
</protein>
<reference evidence="1 2" key="1">
    <citation type="submission" date="2024-10" db="EMBL/GenBank/DDBJ databases">
        <title>The Natural Products Discovery Center: Release of the First 8490 Sequenced Strains for Exploring Actinobacteria Biosynthetic Diversity.</title>
        <authorList>
            <person name="Kalkreuter E."/>
            <person name="Kautsar S.A."/>
            <person name="Yang D."/>
            <person name="Bader C.D."/>
            <person name="Teijaro C.N."/>
            <person name="Fluegel L."/>
            <person name="Davis C.M."/>
            <person name="Simpson J.R."/>
            <person name="Lauterbach L."/>
            <person name="Steele A.D."/>
            <person name="Gui C."/>
            <person name="Meng S."/>
            <person name="Li G."/>
            <person name="Viehrig K."/>
            <person name="Ye F."/>
            <person name="Su P."/>
            <person name="Kiefer A.F."/>
            <person name="Nichols A."/>
            <person name="Cepeda A.J."/>
            <person name="Yan W."/>
            <person name="Fan B."/>
            <person name="Jiang Y."/>
            <person name="Adhikari A."/>
            <person name="Zheng C.-J."/>
            <person name="Schuster L."/>
            <person name="Cowan T.M."/>
            <person name="Smanski M.J."/>
            <person name="Chevrette M.G."/>
            <person name="De Carvalho L.P.S."/>
            <person name="Shen B."/>
        </authorList>
    </citation>
    <scope>NUCLEOTIDE SEQUENCE [LARGE SCALE GENOMIC DNA]</scope>
    <source>
        <strain evidence="1 2">NPDC049503</strain>
    </source>
</reference>
<keyword evidence="2" id="KW-1185">Reference proteome</keyword>
<evidence type="ECO:0008006" key="3">
    <source>
        <dbReference type="Google" id="ProtNLM"/>
    </source>
</evidence>
<sequence length="217" mass="24181">MSSVTPEMISYYMQLLNDLERVRGGSTDALFWMVVRGREQPLTVADVARRLGADLDTTSLRTVLKPAEHAVLEQSDHGVILLAADVYIDGPDIWARLTENAQAWGFWYLINAANRLFHAADGQLVTEMDTLRPEPPQCWGRTPRALDSYLGALRALADQKRTDDQAGVTPSAPYPEWETALATVEAMTGVRLDVDRFTRGQQWVRPLGGRLDAISNE</sequence>
<comment type="caution">
    <text evidence="1">The sequence shown here is derived from an EMBL/GenBank/DDBJ whole genome shotgun (WGS) entry which is preliminary data.</text>
</comment>
<proteinExistence type="predicted"/>
<gene>
    <name evidence="1" type="ORF">ACIBP5_33855</name>
</gene>
<organism evidence="1 2">
    <name type="scientific">Nonomuraea indica</name>
    <dbReference type="NCBI Taxonomy" id="1581193"/>
    <lineage>
        <taxon>Bacteria</taxon>
        <taxon>Bacillati</taxon>
        <taxon>Actinomycetota</taxon>
        <taxon>Actinomycetes</taxon>
        <taxon>Streptosporangiales</taxon>
        <taxon>Streptosporangiaceae</taxon>
        <taxon>Nonomuraea</taxon>
    </lineage>
</organism>
<dbReference type="RefSeq" id="WP_397025341.1">
    <property type="nucleotide sequence ID" value="NZ_JBITMB010000010.1"/>
</dbReference>
<evidence type="ECO:0000313" key="1">
    <source>
        <dbReference type="EMBL" id="MFI7444982.1"/>
    </source>
</evidence>
<name>A0ABW8AG22_9ACTN</name>